<organism evidence="2 3">
    <name type="scientific">Granulicella sibirica</name>
    <dbReference type="NCBI Taxonomy" id="2479048"/>
    <lineage>
        <taxon>Bacteria</taxon>
        <taxon>Pseudomonadati</taxon>
        <taxon>Acidobacteriota</taxon>
        <taxon>Terriglobia</taxon>
        <taxon>Terriglobales</taxon>
        <taxon>Acidobacteriaceae</taxon>
        <taxon>Granulicella</taxon>
    </lineage>
</organism>
<accession>A0A4Q0T1M7</accession>
<dbReference type="Proteomes" id="UP000289437">
    <property type="component" value="Unassembled WGS sequence"/>
</dbReference>
<keyword evidence="1" id="KW-0812">Transmembrane</keyword>
<keyword evidence="1" id="KW-1133">Transmembrane helix</keyword>
<evidence type="ECO:0000313" key="3">
    <source>
        <dbReference type="Proteomes" id="UP000289437"/>
    </source>
</evidence>
<evidence type="ECO:0000313" key="2">
    <source>
        <dbReference type="EMBL" id="RXH57483.1"/>
    </source>
</evidence>
<feature type="transmembrane region" description="Helical" evidence="1">
    <location>
        <begin position="78"/>
        <end position="99"/>
    </location>
</feature>
<feature type="transmembrane region" description="Helical" evidence="1">
    <location>
        <begin position="12"/>
        <end position="32"/>
    </location>
</feature>
<dbReference type="EMBL" id="RDSM01000001">
    <property type="protein sequence ID" value="RXH57483.1"/>
    <property type="molecule type" value="Genomic_DNA"/>
</dbReference>
<dbReference type="RefSeq" id="WP_128911647.1">
    <property type="nucleotide sequence ID" value="NZ_RDSM01000001.1"/>
</dbReference>
<evidence type="ECO:0000256" key="1">
    <source>
        <dbReference type="SAM" id="Phobius"/>
    </source>
</evidence>
<comment type="caution">
    <text evidence="2">The sequence shown here is derived from an EMBL/GenBank/DDBJ whole genome shotgun (WGS) entry which is preliminary data.</text>
</comment>
<dbReference type="AlphaFoldDB" id="A0A4Q0T1M7"/>
<sequence length="457" mass="49144">MTEETTQSPAAIAVPLLASLIVTSAAAFLICTPPSARSLTWPTLLGHALLFVAIAAAAHALAVWLACRVFRDQIETPAVPLIAGLWMATAWLPLLALLFQEDSPWIVAVPPVIAIYATFFLRKWKPAPEPHLSHNVQSSLFDCREPPPFLRTVLPAVLTSIALEAGITLLVLGYSLPAGILIAAGAALSLWALPTKSRTEDKARKPSINALITESLTIIVLTAIALIPFLRQGRFAILHAVHAKDNNPSVVHDAKTTGSDYSGIILILPLKPHPDIVPPVPITRTNLASTRSKPVLIPFDGVYWYFKKPDLRPKPDARTVQGDPTKANVRSTDFQALSMEAHQSLGAPLSVSCCSALRVALQNADNRLGAIDVEILLTDKTSTKNPSAESLGTLAIASSEAQTISLTRPPINEVLTFPIPASAHGKEFDEITVRIKPSKERSRAGAHIAIQHFELVP</sequence>
<reference evidence="2 3" key="1">
    <citation type="submission" date="2018-11" db="EMBL/GenBank/DDBJ databases">
        <authorList>
            <person name="Mardanov A.V."/>
            <person name="Ravin N.V."/>
            <person name="Dedysh S.N."/>
        </authorList>
    </citation>
    <scope>NUCLEOTIDE SEQUENCE [LARGE SCALE GENOMIC DNA]</scope>
    <source>
        <strain evidence="2 3">AF10</strain>
    </source>
</reference>
<name>A0A4Q0T1M7_9BACT</name>
<proteinExistence type="predicted"/>
<feature type="transmembrane region" description="Helical" evidence="1">
    <location>
        <begin position="44"/>
        <end position="66"/>
    </location>
</feature>
<protein>
    <submittedName>
        <fullName evidence="2">Uncharacterized protein</fullName>
    </submittedName>
</protein>
<feature type="transmembrane region" description="Helical" evidence="1">
    <location>
        <begin position="207"/>
        <end position="230"/>
    </location>
</feature>
<dbReference type="OrthoDB" id="127423at2"/>
<reference evidence="3" key="2">
    <citation type="submission" date="2019-02" db="EMBL/GenBank/DDBJ databases">
        <title>Granulicella sibirica sp. nov., a psychrotolerant acidobacterium isolated from an organic soil layer in forested tundra, West Siberia.</title>
        <authorList>
            <person name="Oshkin I.Y."/>
            <person name="Kulichevskaya I.S."/>
            <person name="Rijpstra W.I.C."/>
            <person name="Sinninghe Damste J.S."/>
            <person name="Rakitin A.L."/>
            <person name="Ravin N.V."/>
            <person name="Dedysh S.N."/>
        </authorList>
    </citation>
    <scope>NUCLEOTIDE SEQUENCE [LARGE SCALE GENOMIC DNA]</scope>
    <source>
        <strain evidence="3">AF10</strain>
    </source>
</reference>
<gene>
    <name evidence="2" type="ORF">GRAN_0793</name>
</gene>
<feature type="transmembrane region" description="Helical" evidence="1">
    <location>
        <begin position="105"/>
        <end position="121"/>
    </location>
</feature>
<feature type="transmembrane region" description="Helical" evidence="1">
    <location>
        <begin position="178"/>
        <end position="195"/>
    </location>
</feature>
<keyword evidence="1" id="KW-0472">Membrane</keyword>
<keyword evidence="3" id="KW-1185">Reference proteome</keyword>